<organism evidence="3 4">
    <name type="scientific">Lacticaseibacillus pabuli</name>
    <dbReference type="NCBI Taxonomy" id="3025672"/>
    <lineage>
        <taxon>Bacteria</taxon>
        <taxon>Bacillati</taxon>
        <taxon>Bacillota</taxon>
        <taxon>Bacilli</taxon>
        <taxon>Lactobacillales</taxon>
        <taxon>Lactobacillaceae</taxon>
        <taxon>Lacticaseibacillus</taxon>
    </lineage>
</organism>
<dbReference type="PANTHER" id="PTHR45138:SF9">
    <property type="entry name" value="DIGUANYLATE CYCLASE DGCM-RELATED"/>
    <property type="match status" value="1"/>
</dbReference>
<accession>A0ABY7WNI8</accession>
<feature type="transmembrane region" description="Helical" evidence="1">
    <location>
        <begin position="115"/>
        <end position="134"/>
    </location>
</feature>
<reference evidence="3 4" key="1">
    <citation type="submission" date="2023-02" db="EMBL/GenBank/DDBJ databases">
        <title>Genome sequence of Lacticaseibacillus sp. KACC 23028.</title>
        <authorList>
            <person name="Kim S."/>
            <person name="Heo J."/>
            <person name="Kwon S.-W."/>
        </authorList>
    </citation>
    <scope>NUCLEOTIDE SEQUENCE [LARGE SCALE GENOMIC DNA]</scope>
    <source>
        <strain evidence="3 4">KACC 23028</strain>
    </source>
</reference>
<keyword evidence="1" id="KW-1133">Transmembrane helix</keyword>
<dbReference type="RefSeq" id="WP_274258644.1">
    <property type="nucleotide sequence ID" value="NZ_CP117884.1"/>
</dbReference>
<feature type="domain" description="GGDEF" evidence="2">
    <location>
        <begin position="236"/>
        <end position="373"/>
    </location>
</feature>
<gene>
    <name evidence="3" type="ORF">PQ472_07080</name>
</gene>
<dbReference type="InterPro" id="IPR000160">
    <property type="entry name" value="GGDEF_dom"/>
</dbReference>
<sequence length="380" mass="42697">MFDWSNWLMELIISTFFISGFFVAYFRVRGWMLGLQKHNPRIHRLRTSFVLTSYICVLIIFCVLAANQDPGNASGYLNWAMFILVTPLLDDGIGPVEFLVRGLITVGLWISEIDLSYSSSLLSVGSLLLLLVVVWVQRGIISKTPILRLGVAAWLSSAFWLTQNQLTSLNVLMNIVMFMIISLFSLLFWSSERLSELERGRLVSQVNQDTLTGAGSYFAFKDYLVTQISMAQQSTQPLAMAMYDLDMFKAVNDTYGHQAGNKMLTAVTHRVQTVLKNSSLPDAHLYRTGGEEFNIVFANAGVRDVQGVCESILDAVRAMTVEWEGETLHITLSMGLTELQPDDAYLNDFYERVDSLLYNSKQSGRDQLTIDGAQLENSTN</sequence>
<feature type="transmembrane region" description="Helical" evidence="1">
    <location>
        <begin position="169"/>
        <end position="189"/>
    </location>
</feature>
<dbReference type="InterPro" id="IPR050469">
    <property type="entry name" value="Diguanylate_Cyclase"/>
</dbReference>
<dbReference type="CDD" id="cd01949">
    <property type="entry name" value="GGDEF"/>
    <property type="match status" value="1"/>
</dbReference>
<dbReference type="InterPro" id="IPR029787">
    <property type="entry name" value="Nucleotide_cyclase"/>
</dbReference>
<evidence type="ECO:0000256" key="1">
    <source>
        <dbReference type="SAM" id="Phobius"/>
    </source>
</evidence>
<dbReference type="PROSITE" id="PS50887">
    <property type="entry name" value="GGDEF"/>
    <property type="match status" value="1"/>
</dbReference>
<dbReference type="InterPro" id="IPR043128">
    <property type="entry name" value="Rev_trsase/Diguanyl_cyclase"/>
</dbReference>
<dbReference type="Pfam" id="PF00990">
    <property type="entry name" value="GGDEF"/>
    <property type="match status" value="1"/>
</dbReference>
<dbReference type="Proteomes" id="UP001220377">
    <property type="component" value="Chromosome"/>
</dbReference>
<proteinExistence type="predicted"/>
<feature type="transmembrane region" description="Helical" evidence="1">
    <location>
        <begin position="6"/>
        <end position="26"/>
    </location>
</feature>
<dbReference type="SUPFAM" id="SSF55073">
    <property type="entry name" value="Nucleotide cyclase"/>
    <property type="match status" value="1"/>
</dbReference>
<dbReference type="NCBIfam" id="TIGR00254">
    <property type="entry name" value="GGDEF"/>
    <property type="match status" value="1"/>
</dbReference>
<evidence type="ECO:0000313" key="3">
    <source>
        <dbReference type="EMBL" id="WDF81691.1"/>
    </source>
</evidence>
<evidence type="ECO:0000313" key="4">
    <source>
        <dbReference type="Proteomes" id="UP001220377"/>
    </source>
</evidence>
<keyword evidence="1" id="KW-0812">Transmembrane</keyword>
<evidence type="ECO:0000259" key="2">
    <source>
        <dbReference type="PROSITE" id="PS50887"/>
    </source>
</evidence>
<dbReference type="SMART" id="SM00267">
    <property type="entry name" value="GGDEF"/>
    <property type="match status" value="1"/>
</dbReference>
<feature type="transmembrane region" description="Helical" evidence="1">
    <location>
        <begin position="47"/>
        <end position="66"/>
    </location>
</feature>
<keyword evidence="4" id="KW-1185">Reference proteome</keyword>
<keyword evidence="1" id="KW-0472">Membrane</keyword>
<protein>
    <submittedName>
        <fullName evidence="3">GGDEF domain-containing protein</fullName>
    </submittedName>
</protein>
<dbReference type="PANTHER" id="PTHR45138">
    <property type="entry name" value="REGULATORY COMPONENTS OF SENSORY TRANSDUCTION SYSTEM"/>
    <property type="match status" value="1"/>
</dbReference>
<name>A0ABY7WNI8_9LACO</name>
<dbReference type="EMBL" id="CP117884">
    <property type="protein sequence ID" value="WDF81691.1"/>
    <property type="molecule type" value="Genomic_DNA"/>
</dbReference>
<dbReference type="Gene3D" id="3.30.70.270">
    <property type="match status" value="1"/>
</dbReference>